<proteinExistence type="predicted"/>
<protein>
    <submittedName>
        <fullName evidence="1">Uncharacterized protein</fullName>
    </submittedName>
</protein>
<name>A0A1H1V1P8_9CORY</name>
<dbReference type="EMBL" id="LT629765">
    <property type="protein sequence ID" value="SDS78540.1"/>
    <property type="molecule type" value="Genomic_DNA"/>
</dbReference>
<gene>
    <name evidence="1" type="ORF">SAMN04488539_2389</name>
</gene>
<sequence>MIALRCSRDPAVVGQIVSLAALCTRFIQFPPSWVVGLEGVSTCQEFEDRDQQMNGYERAKGASFCLLLRDLKRRRLSSFTVLTFWYTDCLLSNAVYGFNPFYQHLYFLTGCYSFAALHSDRTSRYLQFVPASIYSASGLSKLRDSRDWLTRGHILRNAVDLYGESTNYARFIKRYASILSRLCLLFEVFALPLAWSGRLGLKGVSTAGLVFHLVNWKVFGISFWHLGLFNLIPLISVPE</sequence>
<organism evidence="1 2">
    <name type="scientific">Corynebacterium timonense</name>
    <dbReference type="NCBI Taxonomy" id="441500"/>
    <lineage>
        <taxon>Bacteria</taxon>
        <taxon>Bacillati</taxon>
        <taxon>Actinomycetota</taxon>
        <taxon>Actinomycetes</taxon>
        <taxon>Mycobacteriales</taxon>
        <taxon>Corynebacteriaceae</taxon>
        <taxon>Corynebacterium</taxon>
    </lineage>
</organism>
<dbReference type="AlphaFoldDB" id="A0A1H1V1P8"/>
<keyword evidence="2" id="KW-1185">Reference proteome</keyword>
<evidence type="ECO:0000313" key="1">
    <source>
        <dbReference type="EMBL" id="SDS78540.1"/>
    </source>
</evidence>
<accession>A0A1H1V1P8</accession>
<reference evidence="1 2" key="1">
    <citation type="submission" date="2016-10" db="EMBL/GenBank/DDBJ databases">
        <authorList>
            <person name="de Groot N.N."/>
        </authorList>
    </citation>
    <scope>NUCLEOTIDE SEQUENCE [LARGE SCALE GENOMIC DNA]</scope>
    <source>
        <strain evidence="1 2">DSM 45434</strain>
    </source>
</reference>
<dbReference type="Proteomes" id="UP000182237">
    <property type="component" value="Chromosome I"/>
</dbReference>
<evidence type="ECO:0000313" key="2">
    <source>
        <dbReference type="Proteomes" id="UP000182237"/>
    </source>
</evidence>